<dbReference type="AlphaFoldDB" id="A0A1G7XCH1"/>
<dbReference type="RefSeq" id="WP_197673033.1">
    <property type="nucleotide sequence ID" value="NZ_LT629692.1"/>
</dbReference>
<sequence length="490" mass="52384">MQDFRQQFIGGHWRHGGGGEFESVDPYTREPWAVFSIATAEDVDEAVAAARAAFPAWRRTPAYQRAQLLFRLADLIEQNADALAELDVHDNGKIFREHRNQNIFAARNTRFIAGAADKVLGETKPMDSWDVIDFTVREPLGVVAGISTWNSPLQNAANKIAPAIASGNTIVLKPSDRTSSSALRLARLCEEAGFPTGVVNVITGPGDSGRHLTRHPDINKIAFTGGPPAARGIMSHATERMISGIYELGGKSASILFPDADLDRAIPGIVAGVFAAAGQTCVAGSRLLVHESIHDDIVARVAELAAKTVFGNPFDEATQVGPLVDEKHYTNVIAAIEAAKAEGAVLYAGGGNPEGFEGTLFVEPTIFTGVRPDMTIAQEEVFGPVLAVIPFSTEDEAIEIANGTDFGLAASIWTTDFARAHRVGRELIAGTVWINTSRTISATAPFGGFKLSGHGRERGTEVFLEYTATKNMMLDISTGGRDPFLMGAGK</sequence>
<dbReference type="PANTHER" id="PTHR11699">
    <property type="entry name" value="ALDEHYDE DEHYDROGENASE-RELATED"/>
    <property type="match status" value="1"/>
</dbReference>
<protein>
    <submittedName>
        <fullName evidence="4">Aldehyde dehydrogenase (Acceptor)</fullName>
    </submittedName>
</protein>
<dbReference type="InterPro" id="IPR016161">
    <property type="entry name" value="Ald_DH/histidinol_DH"/>
</dbReference>
<dbReference type="InterPro" id="IPR015590">
    <property type="entry name" value="Aldehyde_DH_dom"/>
</dbReference>
<dbReference type="FunFam" id="3.40.309.10:FF:000012">
    <property type="entry name" value="Betaine aldehyde dehydrogenase"/>
    <property type="match status" value="1"/>
</dbReference>
<dbReference type="SUPFAM" id="SSF53720">
    <property type="entry name" value="ALDH-like"/>
    <property type="match status" value="1"/>
</dbReference>
<evidence type="ECO:0000259" key="3">
    <source>
        <dbReference type="Pfam" id="PF00171"/>
    </source>
</evidence>
<proteinExistence type="inferred from homology"/>
<dbReference type="EMBL" id="LT629692">
    <property type="protein sequence ID" value="SDG81866.1"/>
    <property type="molecule type" value="Genomic_DNA"/>
</dbReference>
<name>A0A1G7XCH1_9MICO</name>
<dbReference type="Proteomes" id="UP000199009">
    <property type="component" value="Chromosome I"/>
</dbReference>
<evidence type="ECO:0000313" key="5">
    <source>
        <dbReference type="Proteomes" id="UP000199009"/>
    </source>
</evidence>
<dbReference type="Pfam" id="PF00171">
    <property type="entry name" value="Aldedh"/>
    <property type="match status" value="1"/>
</dbReference>
<dbReference type="InterPro" id="IPR016160">
    <property type="entry name" value="Ald_DH_CS_CYS"/>
</dbReference>
<accession>A0A1G7XCH1</accession>
<dbReference type="InterPro" id="IPR016163">
    <property type="entry name" value="Ald_DH_C"/>
</dbReference>
<dbReference type="Gene3D" id="3.40.605.10">
    <property type="entry name" value="Aldehyde Dehydrogenase, Chain A, domain 1"/>
    <property type="match status" value="1"/>
</dbReference>
<dbReference type="STRING" id="370764.SAMN04489810_1378"/>
<dbReference type="FunFam" id="3.40.605.10:FF:000007">
    <property type="entry name" value="NAD/NADP-dependent betaine aldehyde dehydrogenase"/>
    <property type="match status" value="1"/>
</dbReference>
<dbReference type="Gene3D" id="3.40.309.10">
    <property type="entry name" value="Aldehyde Dehydrogenase, Chain A, domain 2"/>
    <property type="match status" value="1"/>
</dbReference>
<dbReference type="InterPro" id="IPR016162">
    <property type="entry name" value="Ald_DH_N"/>
</dbReference>
<evidence type="ECO:0000256" key="1">
    <source>
        <dbReference type="ARBA" id="ARBA00009986"/>
    </source>
</evidence>
<keyword evidence="5" id="KW-1185">Reference proteome</keyword>
<dbReference type="GO" id="GO:0016620">
    <property type="term" value="F:oxidoreductase activity, acting on the aldehyde or oxo group of donors, NAD or NADP as acceptor"/>
    <property type="evidence" value="ECO:0007669"/>
    <property type="project" value="InterPro"/>
</dbReference>
<evidence type="ECO:0000256" key="2">
    <source>
        <dbReference type="ARBA" id="ARBA00023002"/>
    </source>
</evidence>
<keyword evidence="2" id="KW-0560">Oxidoreductase</keyword>
<gene>
    <name evidence="4" type="ORF">SAMN04489810_1378</name>
</gene>
<organism evidence="4 5">
    <name type="scientific">Microbacterium pygmaeum</name>
    <dbReference type="NCBI Taxonomy" id="370764"/>
    <lineage>
        <taxon>Bacteria</taxon>
        <taxon>Bacillati</taxon>
        <taxon>Actinomycetota</taxon>
        <taxon>Actinomycetes</taxon>
        <taxon>Micrococcales</taxon>
        <taxon>Microbacteriaceae</taxon>
        <taxon>Microbacterium</taxon>
    </lineage>
</organism>
<reference evidence="4 5" key="1">
    <citation type="submission" date="2016-10" db="EMBL/GenBank/DDBJ databases">
        <authorList>
            <person name="de Groot N.N."/>
        </authorList>
    </citation>
    <scope>NUCLEOTIDE SEQUENCE [LARGE SCALE GENOMIC DNA]</scope>
    <source>
        <strain evidence="4 5">DSM 23142</strain>
    </source>
</reference>
<dbReference type="PROSITE" id="PS00070">
    <property type="entry name" value="ALDEHYDE_DEHYDR_CYS"/>
    <property type="match status" value="1"/>
</dbReference>
<comment type="similarity">
    <text evidence="1">Belongs to the aldehyde dehydrogenase family.</text>
</comment>
<feature type="domain" description="Aldehyde dehydrogenase" evidence="3">
    <location>
        <begin position="13"/>
        <end position="471"/>
    </location>
</feature>
<evidence type="ECO:0000313" key="4">
    <source>
        <dbReference type="EMBL" id="SDG81866.1"/>
    </source>
</evidence>